<comment type="function">
    <text evidence="13">Master enzyme that delivers sulfur to a number of partners involved in Fe-S cluster assembly, tRNA modification or cofactor biosynthesis. Catalyzes the removal of elemental sulfur atoms from cysteine to produce alanine. Functions as a sulfur delivery protein for Fe-S cluster synthesis onto IscU, an Fe-S scaffold assembly protein, as well as other S acceptor proteins.</text>
</comment>
<keyword evidence="8 13" id="KW-0663">Pyridoxal phosphate</keyword>
<evidence type="ECO:0000313" key="17">
    <source>
        <dbReference type="Proteomes" id="UP000291485"/>
    </source>
</evidence>
<evidence type="ECO:0000256" key="8">
    <source>
        <dbReference type="ARBA" id="ARBA00022898"/>
    </source>
</evidence>
<feature type="modified residue" description="N6-(pyridoxal phosphate)lysine" evidence="13">
    <location>
        <position position="204"/>
    </location>
</feature>
<evidence type="ECO:0000259" key="15">
    <source>
        <dbReference type="Pfam" id="PF00266"/>
    </source>
</evidence>
<dbReference type="PANTHER" id="PTHR11601:SF34">
    <property type="entry name" value="CYSTEINE DESULFURASE"/>
    <property type="match status" value="1"/>
</dbReference>
<dbReference type="HAMAP" id="MF_00331">
    <property type="entry name" value="Cys_desulf_IscS"/>
    <property type="match status" value="1"/>
</dbReference>
<evidence type="ECO:0000256" key="4">
    <source>
        <dbReference type="ARBA" id="ARBA00012239"/>
    </source>
</evidence>
<dbReference type="OrthoDB" id="9804366at2"/>
<dbReference type="NCBIfam" id="NF010611">
    <property type="entry name" value="PRK14012.1"/>
    <property type="match status" value="1"/>
</dbReference>
<reference evidence="16 17" key="1">
    <citation type="submission" date="2019-02" db="EMBL/GenBank/DDBJ databases">
        <title>Pedobacter sp. RP-3-11 sp. nov., isolated from Arctic soil.</title>
        <authorList>
            <person name="Dahal R.H."/>
        </authorList>
    </citation>
    <scope>NUCLEOTIDE SEQUENCE [LARGE SCALE GENOMIC DNA]</scope>
    <source>
        <strain evidence="16 17">RP-3-11</strain>
    </source>
</reference>
<feature type="binding site" evidence="13">
    <location>
        <begin position="73"/>
        <end position="74"/>
    </location>
    <ligand>
        <name>pyridoxal 5'-phosphate</name>
        <dbReference type="ChEBI" id="CHEBI:597326"/>
    </ligand>
</feature>
<dbReference type="GO" id="GO:0031071">
    <property type="term" value="F:cysteine desulfurase activity"/>
    <property type="evidence" value="ECO:0007669"/>
    <property type="project" value="UniProtKB-UniRule"/>
</dbReference>
<dbReference type="GO" id="GO:0044571">
    <property type="term" value="P:[2Fe-2S] cluster assembly"/>
    <property type="evidence" value="ECO:0007669"/>
    <property type="project" value="UniProtKB-UniRule"/>
</dbReference>
<dbReference type="InterPro" id="IPR015424">
    <property type="entry name" value="PyrdxlP-dep_Trfase"/>
</dbReference>
<dbReference type="AlphaFoldDB" id="A0A4R0NZB3"/>
<evidence type="ECO:0000256" key="1">
    <source>
        <dbReference type="ARBA" id="ARBA00001933"/>
    </source>
</evidence>
<dbReference type="Proteomes" id="UP000291485">
    <property type="component" value="Unassembled WGS sequence"/>
</dbReference>
<keyword evidence="13" id="KW-0963">Cytoplasm</keyword>
<dbReference type="PROSITE" id="PS00595">
    <property type="entry name" value="AA_TRANSFER_CLASS_5"/>
    <property type="match status" value="1"/>
</dbReference>
<dbReference type="PANTHER" id="PTHR11601">
    <property type="entry name" value="CYSTEINE DESULFURYLASE FAMILY MEMBER"/>
    <property type="match status" value="1"/>
</dbReference>
<dbReference type="InterPro" id="IPR000192">
    <property type="entry name" value="Aminotrans_V_dom"/>
</dbReference>
<dbReference type="EC" id="2.8.1.7" evidence="4 13"/>
<dbReference type="Gene3D" id="3.40.640.10">
    <property type="entry name" value="Type I PLP-dependent aspartate aminotransferase-like (Major domain)"/>
    <property type="match status" value="1"/>
</dbReference>
<dbReference type="FunFam" id="3.40.640.10:FF:000003">
    <property type="entry name" value="Cysteine desulfurase IscS"/>
    <property type="match status" value="1"/>
</dbReference>
<dbReference type="RefSeq" id="WP_131559224.1">
    <property type="nucleotide sequence ID" value="NZ_SJSN01000009.1"/>
</dbReference>
<accession>A0A4R0NZB3</accession>
<feature type="binding site" evidence="13">
    <location>
        <position position="181"/>
    </location>
    <ligand>
        <name>pyridoxal 5'-phosphate</name>
        <dbReference type="ChEBI" id="CHEBI:597326"/>
    </ligand>
</feature>
<dbReference type="InterPro" id="IPR010240">
    <property type="entry name" value="Cys_deSase_IscS"/>
</dbReference>
<keyword evidence="6 13" id="KW-0001">2Fe-2S</keyword>
<evidence type="ECO:0000256" key="11">
    <source>
        <dbReference type="ARBA" id="ARBA00050776"/>
    </source>
</evidence>
<dbReference type="InterPro" id="IPR016454">
    <property type="entry name" value="Cysteine_dSase"/>
</dbReference>
<protein>
    <recommendedName>
        <fullName evidence="12 13">Cysteine desulfurase IscS</fullName>
        <ecNumber evidence="4 13">2.8.1.7</ecNumber>
    </recommendedName>
</protein>
<dbReference type="GO" id="GO:0046872">
    <property type="term" value="F:metal ion binding"/>
    <property type="evidence" value="ECO:0007669"/>
    <property type="project" value="UniProtKB-KW"/>
</dbReference>
<dbReference type="FunFam" id="3.90.1150.10:FF:000002">
    <property type="entry name" value="Cysteine desulfurase IscS"/>
    <property type="match status" value="1"/>
</dbReference>
<gene>
    <name evidence="13" type="primary">iscS</name>
    <name evidence="16" type="ORF">EZ449_12465</name>
</gene>
<evidence type="ECO:0000256" key="2">
    <source>
        <dbReference type="ARBA" id="ARBA00005151"/>
    </source>
</evidence>
<dbReference type="InterPro" id="IPR015421">
    <property type="entry name" value="PyrdxlP-dep_Trfase_major"/>
</dbReference>
<keyword evidence="7 13" id="KW-0479">Metal-binding</keyword>
<feature type="binding site" description="via persulfide group" evidence="13">
    <location>
        <position position="327"/>
    </location>
    <ligand>
        <name>[2Fe-2S] cluster</name>
        <dbReference type="ChEBI" id="CHEBI:190135"/>
        <note>ligand shared with IscU</note>
    </ligand>
</feature>
<feature type="binding site" evidence="13">
    <location>
        <position position="242"/>
    </location>
    <ligand>
        <name>pyridoxal 5'-phosphate</name>
        <dbReference type="ChEBI" id="CHEBI:597326"/>
    </ligand>
</feature>
<dbReference type="InterPro" id="IPR015422">
    <property type="entry name" value="PyrdxlP-dep_Trfase_small"/>
</dbReference>
<sequence length="403" mass="44131">MKQPIYLDNNATTPLDPRVLEAMLPYFTEKFGNAASRNHAFGWVAEEGVDYAREQVAKLIGCTEKEIIFTSGATEADNLGIKGVFEMYKEKGNHIITAVTEHKAVLDTCKHLEKNGARVTYLGVKEDGLIDLAELEAAMTEETILVSIMYGNNEIGVIQPVKEIAAIAHKFGALFMTDATQAVGKIPVNVIADGIDLMAFTAHKMYGPKGVGALYVRRKNPRVKVTSQMDGGGHERGMRSGTLNVPGIVGLGKACELCRLEMESETIRLSALRDKLESTLSKMEESYVNGNTQHRLPHVANISFKYVEGEGLMMAMSDLAVSSGSACTSASLEPSYVLKSLGLSDDLAHSSIRYGLGRFTTEEEIDQAIAVTQKAVNHLRELSPLWEMFKEGIDLSKIEWAEH</sequence>
<dbReference type="NCBIfam" id="NF002806">
    <property type="entry name" value="PRK02948.1"/>
    <property type="match status" value="1"/>
</dbReference>
<keyword evidence="17" id="KW-1185">Reference proteome</keyword>
<evidence type="ECO:0000256" key="9">
    <source>
        <dbReference type="ARBA" id="ARBA00023004"/>
    </source>
</evidence>
<comment type="catalytic activity">
    <reaction evidence="11 13">
        <text>(sulfur carrier)-H + L-cysteine = (sulfur carrier)-SH + L-alanine</text>
        <dbReference type="Rhea" id="RHEA:43892"/>
        <dbReference type="Rhea" id="RHEA-COMP:14737"/>
        <dbReference type="Rhea" id="RHEA-COMP:14739"/>
        <dbReference type="ChEBI" id="CHEBI:29917"/>
        <dbReference type="ChEBI" id="CHEBI:35235"/>
        <dbReference type="ChEBI" id="CHEBI:57972"/>
        <dbReference type="ChEBI" id="CHEBI:64428"/>
        <dbReference type="EC" id="2.8.1.7"/>
    </reaction>
</comment>
<comment type="cofactor">
    <cofactor evidence="1 13 14">
        <name>pyridoxal 5'-phosphate</name>
        <dbReference type="ChEBI" id="CHEBI:597326"/>
    </cofactor>
</comment>
<dbReference type="InterPro" id="IPR020578">
    <property type="entry name" value="Aminotrans_V_PyrdxlP_BS"/>
</dbReference>
<evidence type="ECO:0000256" key="14">
    <source>
        <dbReference type="RuleBase" id="RU004504"/>
    </source>
</evidence>
<comment type="subunit">
    <text evidence="13">Homodimer. Forms a heterotetramer with IscU, interacts with other sulfur acceptors.</text>
</comment>
<dbReference type="SUPFAM" id="SSF53383">
    <property type="entry name" value="PLP-dependent transferases"/>
    <property type="match status" value="1"/>
</dbReference>
<keyword evidence="9 13" id="KW-0408">Iron</keyword>
<comment type="caution">
    <text evidence="16">The sequence shown here is derived from an EMBL/GenBank/DDBJ whole genome shotgun (WGS) entry which is preliminary data.</text>
</comment>
<evidence type="ECO:0000256" key="13">
    <source>
        <dbReference type="HAMAP-Rule" id="MF_00331"/>
    </source>
</evidence>
<dbReference type="Gene3D" id="3.90.1150.10">
    <property type="entry name" value="Aspartate Aminotransferase, domain 1"/>
    <property type="match status" value="1"/>
</dbReference>
<feature type="binding site" evidence="13">
    <location>
        <position position="153"/>
    </location>
    <ligand>
        <name>pyridoxal 5'-phosphate</name>
        <dbReference type="ChEBI" id="CHEBI:597326"/>
    </ligand>
</feature>
<dbReference type="EMBL" id="SJSN01000009">
    <property type="protein sequence ID" value="TCD08217.1"/>
    <property type="molecule type" value="Genomic_DNA"/>
</dbReference>
<evidence type="ECO:0000256" key="10">
    <source>
        <dbReference type="ARBA" id="ARBA00023014"/>
    </source>
</evidence>
<evidence type="ECO:0000256" key="7">
    <source>
        <dbReference type="ARBA" id="ARBA00022723"/>
    </source>
</evidence>
<dbReference type="PIRSF" id="PIRSF005572">
    <property type="entry name" value="NifS"/>
    <property type="match status" value="1"/>
</dbReference>
<evidence type="ECO:0000313" key="16">
    <source>
        <dbReference type="EMBL" id="TCD08217.1"/>
    </source>
</evidence>
<evidence type="ECO:0000256" key="5">
    <source>
        <dbReference type="ARBA" id="ARBA00022679"/>
    </source>
</evidence>
<proteinExistence type="inferred from homology"/>
<comment type="subcellular location">
    <subcellularLocation>
        <location evidence="13">Cytoplasm</location>
    </subcellularLocation>
</comment>
<dbReference type="GO" id="GO:0051537">
    <property type="term" value="F:2 iron, 2 sulfur cluster binding"/>
    <property type="evidence" value="ECO:0007669"/>
    <property type="project" value="UniProtKB-UniRule"/>
</dbReference>
<dbReference type="GO" id="GO:1990221">
    <property type="term" value="C:L-cysteine desulfurase complex"/>
    <property type="evidence" value="ECO:0007669"/>
    <property type="project" value="UniProtKB-ARBA"/>
</dbReference>
<name>A0A4R0NZB3_9SPHI</name>
<comment type="similarity">
    <text evidence="3 13">Belongs to the class-V pyridoxal-phosphate-dependent aminotransferase family. NifS/IscS subfamily.</text>
</comment>
<dbReference type="GO" id="GO:0030170">
    <property type="term" value="F:pyridoxal phosphate binding"/>
    <property type="evidence" value="ECO:0007669"/>
    <property type="project" value="UniProtKB-UniRule"/>
</dbReference>
<evidence type="ECO:0000256" key="12">
    <source>
        <dbReference type="ARBA" id="ARBA00072125"/>
    </source>
</evidence>
<keyword evidence="5 13" id="KW-0808">Transferase</keyword>
<organism evidence="16 17">
    <name type="scientific">Pedobacter frigidisoli</name>
    <dbReference type="NCBI Taxonomy" id="2530455"/>
    <lineage>
        <taxon>Bacteria</taxon>
        <taxon>Pseudomonadati</taxon>
        <taxon>Bacteroidota</taxon>
        <taxon>Sphingobacteriia</taxon>
        <taxon>Sphingobacteriales</taxon>
        <taxon>Sphingobacteriaceae</taxon>
        <taxon>Pedobacter</taxon>
    </lineage>
</organism>
<comment type="pathway">
    <text evidence="2 13">Cofactor biosynthesis; iron-sulfur cluster biosynthesis.</text>
</comment>
<feature type="binding site" evidence="13">
    <location>
        <begin position="201"/>
        <end position="203"/>
    </location>
    <ligand>
        <name>pyridoxal 5'-phosphate</name>
        <dbReference type="ChEBI" id="CHEBI:597326"/>
    </ligand>
</feature>
<dbReference type="Pfam" id="PF00266">
    <property type="entry name" value="Aminotran_5"/>
    <property type="match status" value="1"/>
</dbReference>
<evidence type="ECO:0000256" key="6">
    <source>
        <dbReference type="ARBA" id="ARBA00022714"/>
    </source>
</evidence>
<keyword evidence="10 13" id="KW-0411">Iron-sulfur</keyword>
<dbReference type="UniPathway" id="UPA00266"/>
<feature type="domain" description="Aminotransferase class V" evidence="15">
    <location>
        <begin position="5"/>
        <end position="367"/>
    </location>
</feature>
<evidence type="ECO:0000256" key="3">
    <source>
        <dbReference type="ARBA" id="ARBA00006490"/>
    </source>
</evidence>
<feature type="active site" description="Cysteine persulfide intermediate" evidence="13">
    <location>
        <position position="327"/>
    </location>
</feature>